<reference evidence="2 3" key="1">
    <citation type="submission" date="2019-09" db="EMBL/GenBank/DDBJ databases">
        <title>Genome sequence of Rhodovastum atsumiense, a diverse member of the Acetobacteraceae family of non-sulfur purple photosynthetic bacteria.</title>
        <authorList>
            <person name="Meyer T."/>
            <person name="Kyndt J."/>
        </authorList>
    </citation>
    <scope>NUCLEOTIDE SEQUENCE [LARGE SCALE GENOMIC DNA]</scope>
    <source>
        <strain evidence="2 3">DSM 21279</strain>
    </source>
</reference>
<accession>A0A5M6IXM2</accession>
<feature type="region of interest" description="Disordered" evidence="1">
    <location>
        <begin position="46"/>
        <end position="132"/>
    </location>
</feature>
<dbReference type="OrthoDB" id="9811127at2"/>
<feature type="compositionally biased region" description="Low complexity" evidence="1">
    <location>
        <begin position="54"/>
        <end position="96"/>
    </location>
</feature>
<evidence type="ECO:0000313" key="3">
    <source>
        <dbReference type="Proteomes" id="UP000325255"/>
    </source>
</evidence>
<gene>
    <name evidence="2" type="ORF">F1189_06510</name>
</gene>
<keyword evidence="3" id="KW-1185">Reference proteome</keyword>
<organism evidence="2 3">
    <name type="scientific">Rhodovastum atsumiense</name>
    <dbReference type="NCBI Taxonomy" id="504468"/>
    <lineage>
        <taxon>Bacteria</taxon>
        <taxon>Pseudomonadati</taxon>
        <taxon>Pseudomonadota</taxon>
        <taxon>Alphaproteobacteria</taxon>
        <taxon>Acetobacterales</taxon>
        <taxon>Acetobacteraceae</taxon>
        <taxon>Rhodovastum</taxon>
    </lineage>
</organism>
<evidence type="ECO:0000256" key="1">
    <source>
        <dbReference type="SAM" id="MobiDB-lite"/>
    </source>
</evidence>
<dbReference type="InterPro" id="IPR021327">
    <property type="entry name" value="DUF2934"/>
</dbReference>
<comment type="caution">
    <text evidence="2">The sequence shown here is derived from an EMBL/GenBank/DDBJ whole genome shotgun (WGS) entry which is preliminary data.</text>
</comment>
<dbReference type="Proteomes" id="UP000325255">
    <property type="component" value="Unassembled WGS sequence"/>
</dbReference>
<name>A0A5M6IXM2_9PROT</name>
<protein>
    <submittedName>
        <fullName evidence="2">DUF2934 domain-containing protein</fullName>
    </submittedName>
</protein>
<dbReference type="Pfam" id="PF11154">
    <property type="entry name" value="DUF2934"/>
    <property type="match status" value="1"/>
</dbReference>
<dbReference type="AlphaFoldDB" id="A0A5M6IXM2"/>
<proteinExistence type="predicted"/>
<dbReference type="EMBL" id="VWPK01000008">
    <property type="protein sequence ID" value="KAA5613011.1"/>
    <property type="molecule type" value="Genomic_DNA"/>
</dbReference>
<evidence type="ECO:0000313" key="2">
    <source>
        <dbReference type="EMBL" id="KAA5613011.1"/>
    </source>
</evidence>
<feature type="compositionally biased region" description="Low complexity" evidence="1">
    <location>
        <begin position="105"/>
        <end position="126"/>
    </location>
</feature>
<sequence>MHRGAMMADLEQRTRDLAYRLWEEAGRPDGRDHEFWYAARQQVEAEPVHNGHVPTPVTATPAPAATKPAEATPPATSPAARTSAPAPAATASVAEPVAPPPAKATPPVKAAAAKTSKAPTKTAGKPTAKKKT</sequence>